<dbReference type="SUPFAM" id="SSF53098">
    <property type="entry name" value="Ribonuclease H-like"/>
    <property type="match status" value="1"/>
</dbReference>
<accession>A0AAQ3KXD3</accession>
<gene>
    <name evidence="2" type="ORF">Cni_G22122</name>
</gene>
<dbReference type="AlphaFoldDB" id="A0AAQ3KXD3"/>
<protein>
    <submittedName>
        <fullName evidence="2">Zinc finger BED domain-containing protein RICESLEEPER 2-like</fullName>
    </submittedName>
</protein>
<dbReference type="InterPro" id="IPR012337">
    <property type="entry name" value="RNaseH-like_sf"/>
</dbReference>
<dbReference type="Pfam" id="PF14372">
    <property type="entry name" value="hAT-like_RNase-H"/>
    <property type="match status" value="1"/>
</dbReference>
<feature type="domain" description="hAT-like transposase RNase-H fold" evidence="1">
    <location>
        <begin position="145"/>
        <end position="193"/>
    </location>
</feature>
<dbReference type="EMBL" id="CP136896">
    <property type="protein sequence ID" value="WOL13352.1"/>
    <property type="molecule type" value="Genomic_DNA"/>
</dbReference>
<proteinExistence type="predicted"/>
<dbReference type="GO" id="GO:0003677">
    <property type="term" value="F:DNA binding"/>
    <property type="evidence" value="ECO:0007669"/>
    <property type="project" value="InterPro"/>
</dbReference>
<keyword evidence="3" id="KW-1185">Reference proteome</keyword>
<evidence type="ECO:0000313" key="3">
    <source>
        <dbReference type="Proteomes" id="UP001327560"/>
    </source>
</evidence>
<evidence type="ECO:0000313" key="2">
    <source>
        <dbReference type="EMBL" id="WOL13352.1"/>
    </source>
</evidence>
<dbReference type="InterPro" id="IPR025525">
    <property type="entry name" value="hAT-like_transposase_RNase-H"/>
</dbReference>
<sequence length="197" mass="23261">MIERILDKISPRSFILSGKFFHMRCCAHILNLIVNDGLSIISDAIEKVRESVHYWTATPKREEKFMETCGQLNISYDKKLILDCKTRWNSTFLMFDVAILYKDVFGRLVQREPQYKSLPSEYDWEMAKEICHRLELFYGVIELFSSTLYPTSNVYFSKICEVRIALRGWRNDPNIIIQQMATTMIAKFDKYWGVITE</sequence>
<name>A0AAQ3KXD3_9LILI</name>
<organism evidence="2 3">
    <name type="scientific">Canna indica</name>
    <name type="common">Indian-shot</name>
    <dbReference type="NCBI Taxonomy" id="4628"/>
    <lineage>
        <taxon>Eukaryota</taxon>
        <taxon>Viridiplantae</taxon>
        <taxon>Streptophyta</taxon>
        <taxon>Embryophyta</taxon>
        <taxon>Tracheophyta</taxon>
        <taxon>Spermatophyta</taxon>
        <taxon>Magnoliopsida</taxon>
        <taxon>Liliopsida</taxon>
        <taxon>Zingiberales</taxon>
        <taxon>Cannaceae</taxon>
        <taxon>Canna</taxon>
    </lineage>
</organism>
<reference evidence="2 3" key="1">
    <citation type="submission" date="2023-10" db="EMBL/GenBank/DDBJ databases">
        <title>Chromosome-scale genome assembly provides insights into flower coloration mechanisms of Canna indica.</title>
        <authorList>
            <person name="Li C."/>
        </authorList>
    </citation>
    <scope>NUCLEOTIDE SEQUENCE [LARGE SCALE GENOMIC DNA]</scope>
    <source>
        <tissue evidence="2">Flower</tissue>
    </source>
</reference>
<evidence type="ECO:0000259" key="1">
    <source>
        <dbReference type="Pfam" id="PF14372"/>
    </source>
</evidence>
<dbReference type="PANTHER" id="PTHR23272:SF179">
    <property type="entry name" value="ZINC FINGER BED DOMAIN-CONTAINING PROTEIN RICESLEEPER 2-LIKE ISOFORM X1"/>
    <property type="match status" value="1"/>
</dbReference>
<dbReference type="PANTHER" id="PTHR23272">
    <property type="entry name" value="BED FINGER-RELATED"/>
    <property type="match status" value="1"/>
</dbReference>
<dbReference type="Proteomes" id="UP001327560">
    <property type="component" value="Chromosome 7"/>
</dbReference>